<comment type="caution">
    <text evidence="3">The sequence shown here is derived from an EMBL/GenBank/DDBJ whole genome shotgun (WGS) entry which is preliminary data.</text>
</comment>
<dbReference type="STRING" id="999415.HMPREF9943_00207"/>
<keyword evidence="1" id="KW-1133">Transmembrane helix</keyword>
<feature type="transmembrane region" description="Helical" evidence="1">
    <location>
        <begin position="83"/>
        <end position="101"/>
    </location>
</feature>
<evidence type="ECO:0000313" key="3">
    <source>
        <dbReference type="EMBL" id="EMD17420.1"/>
    </source>
</evidence>
<accession>M2Q3F1</accession>
<keyword evidence="4" id="KW-1185">Reference proteome</keyword>
<gene>
    <name evidence="3" type="ORF">HMPREF9943_00207</name>
</gene>
<dbReference type="InterPro" id="IPR026870">
    <property type="entry name" value="Zinc_ribbon_dom"/>
</dbReference>
<keyword evidence="1" id="KW-0472">Membrane</keyword>
<name>M2Q3F1_9FIRM</name>
<dbReference type="OrthoDB" id="1822804at2"/>
<dbReference type="RefSeq" id="WP_004801218.1">
    <property type="nucleotide sequence ID" value="NZ_AUGJ01000009.1"/>
</dbReference>
<dbReference type="AlphaFoldDB" id="M2Q3F1"/>
<dbReference type="eggNOG" id="ENOG5032PXU">
    <property type="taxonomic scope" value="Bacteria"/>
</dbReference>
<reference evidence="3 4" key="1">
    <citation type="submission" date="2013-02" db="EMBL/GenBank/DDBJ databases">
        <title>The Genome Sequence of Lactobacillus catenaformis F0143.</title>
        <authorList>
            <consortium name="The Broad Institute Genome Sequencing Platform"/>
            <person name="Earl A."/>
            <person name="Ward D."/>
            <person name="Feldgarden M."/>
            <person name="Gevers D."/>
            <person name="Izard J."/>
            <person name="Blanton J.M."/>
            <person name="Mathney J."/>
            <person name="Dewhirst F.E."/>
            <person name="Young S.K."/>
            <person name="Zeng Q."/>
            <person name="Gargeya S."/>
            <person name="Fitzgerald M."/>
            <person name="Haas B."/>
            <person name="Abouelleil A."/>
            <person name="Alvarado L."/>
            <person name="Arachchi H.M."/>
            <person name="Berlin A."/>
            <person name="Chapman S.B."/>
            <person name="Gearin G."/>
            <person name="Goldberg J."/>
            <person name="Griggs A."/>
            <person name="Gujja S."/>
            <person name="Hansen M."/>
            <person name="Heiman D."/>
            <person name="Howarth C."/>
            <person name="Larimer J."/>
            <person name="Lui A."/>
            <person name="MacDonald P.J.P."/>
            <person name="McCowen C."/>
            <person name="Montmayeur A."/>
            <person name="Murphy C."/>
            <person name="Neiman D."/>
            <person name="Pearson M."/>
            <person name="Priest M."/>
            <person name="Roberts A."/>
            <person name="Saif S."/>
            <person name="Shea T."/>
            <person name="Sisk P."/>
            <person name="Stolte C."/>
            <person name="Sykes S."/>
            <person name="Wortman J."/>
            <person name="Nusbaum C."/>
            <person name="Birren B."/>
        </authorList>
    </citation>
    <scope>NUCLEOTIDE SEQUENCE [LARGE SCALE GENOMIC DNA]</scope>
    <source>
        <strain evidence="3 4">OT 569</strain>
    </source>
</reference>
<proteinExistence type="predicted"/>
<dbReference type="Pfam" id="PF13240">
    <property type="entry name" value="Zn_Ribbon_1"/>
    <property type="match status" value="1"/>
</dbReference>
<dbReference type="PATRIC" id="fig|999415.3.peg.207"/>
<dbReference type="BioCyc" id="ECAT999415-HMP:GTTI-216-MONOMER"/>
<dbReference type="Proteomes" id="UP000011758">
    <property type="component" value="Unassembled WGS sequence"/>
</dbReference>
<feature type="transmembrane region" description="Helical" evidence="1">
    <location>
        <begin position="53"/>
        <end position="71"/>
    </location>
</feature>
<evidence type="ECO:0000313" key="4">
    <source>
        <dbReference type="Proteomes" id="UP000011758"/>
    </source>
</evidence>
<dbReference type="EMBL" id="AGEJ01000005">
    <property type="protein sequence ID" value="EMD17420.1"/>
    <property type="molecule type" value="Genomic_DNA"/>
</dbReference>
<feature type="transmembrane region" description="Helical" evidence="1">
    <location>
        <begin position="122"/>
        <end position="143"/>
    </location>
</feature>
<keyword evidence="1" id="KW-0812">Transmembrane</keyword>
<sequence length="144" mass="16481">MYCRKCGSHLRENAKFCDHCGESIVVIKPKGNMRKYGKQEKIKEEKLKSLKNPYVIPAIITAVIAFGLGIFPWPKSWQIGTSFWMKLTILVIALLSDYHCTKSKQVNRLYQIQYSYEIMPRALKTAAILAIITTFAATFSIIFI</sequence>
<evidence type="ECO:0000256" key="1">
    <source>
        <dbReference type="SAM" id="Phobius"/>
    </source>
</evidence>
<organism evidence="3 4">
    <name type="scientific">Eggerthia catenaformis OT 569 = DSM 20559</name>
    <dbReference type="NCBI Taxonomy" id="999415"/>
    <lineage>
        <taxon>Bacteria</taxon>
        <taxon>Bacillati</taxon>
        <taxon>Bacillota</taxon>
        <taxon>Erysipelotrichia</taxon>
        <taxon>Erysipelotrichales</taxon>
        <taxon>Coprobacillaceae</taxon>
        <taxon>Eggerthia</taxon>
    </lineage>
</organism>
<evidence type="ECO:0000259" key="2">
    <source>
        <dbReference type="Pfam" id="PF13240"/>
    </source>
</evidence>
<protein>
    <recommendedName>
        <fullName evidence="2">Zinc-ribbon domain-containing protein</fullName>
    </recommendedName>
</protein>
<feature type="domain" description="Zinc-ribbon" evidence="2">
    <location>
        <begin position="2"/>
        <end position="22"/>
    </location>
</feature>